<comment type="caution">
    <text evidence="1">The sequence shown here is derived from an EMBL/GenBank/DDBJ whole genome shotgun (WGS) entry which is preliminary data.</text>
</comment>
<protein>
    <submittedName>
        <fullName evidence="1">Uncharacterized protein</fullName>
    </submittedName>
</protein>
<dbReference type="Proteomes" id="UP000749559">
    <property type="component" value="Unassembled WGS sequence"/>
</dbReference>
<accession>A0A8J1XIQ5</accession>
<dbReference type="AlphaFoldDB" id="A0A8J1XIQ5"/>
<proteinExistence type="predicted"/>
<sequence>MRANQLKCIHGCILFISLTFFGFGLNWLVNSYEGKEPVNSYERKNPSTIDNVDAGCWNKDFRKIVGKGFYRCRKGVMKWSRADVIKELMKFKDVYDNRPSATNKWGTRIMHQFGLWIIIRQLDPLYIIESGINSGLGTWMLRQAAPTAKLIMLEPSKTNLIYKDTMNDSVYLQGVNFKDFSEVKWEKYISNMDRSLVFFDDHQSHYKRVKQSKDLGFKHLVFDDNGHPTKGDVYSISQACDAGRCITDMVNEGVKIVMKDNFGKVKKVISDEESIKMAQYIYDSIDTYYQVHPLWNITKARRKKIGFYLLPHDISYKINPLPLLTKQQAEIYQKNFTHQPLQMDDLNQYANMCYIRLK</sequence>
<dbReference type="PANTHER" id="PTHR36362">
    <property type="entry name" value="DNA-DIRECTED RNA POLYMERASE SUBUNIT BETA"/>
    <property type="match status" value="1"/>
</dbReference>
<evidence type="ECO:0000313" key="2">
    <source>
        <dbReference type="Proteomes" id="UP000749559"/>
    </source>
</evidence>
<keyword evidence="2" id="KW-1185">Reference proteome</keyword>
<name>A0A8J1XIQ5_OWEFU</name>
<dbReference type="OrthoDB" id="1900908at2759"/>
<dbReference type="EMBL" id="CAIIXF020000011">
    <property type="protein sequence ID" value="CAH1799962.1"/>
    <property type="molecule type" value="Genomic_DNA"/>
</dbReference>
<organism evidence="1 2">
    <name type="scientific">Owenia fusiformis</name>
    <name type="common">Polychaete worm</name>
    <dbReference type="NCBI Taxonomy" id="6347"/>
    <lineage>
        <taxon>Eukaryota</taxon>
        <taxon>Metazoa</taxon>
        <taxon>Spiralia</taxon>
        <taxon>Lophotrochozoa</taxon>
        <taxon>Annelida</taxon>
        <taxon>Polychaeta</taxon>
        <taxon>Sedentaria</taxon>
        <taxon>Canalipalpata</taxon>
        <taxon>Sabellida</taxon>
        <taxon>Oweniida</taxon>
        <taxon>Oweniidae</taxon>
        <taxon>Owenia</taxon>
    </lineage>
</organism>
<gene>
    <name evidence="1" type="ORF">OFUS_LOCUS23915</name>
</gene>
<reference evidence="1" key="1">
    <citation type="submission" date="2022-03" db="EMBL/GenBank/DDBJ databases">
        <authorList>
            <person name="Martin C."/>
        </authorList>
    </citation>
    <scope>NUCLEOTIDE SEQUENCE</scope>
</reference>
<evidence type="ECO:0000313" key="1">
    <source>
        <dbReference type="EMBL" id="CAH1799962.1"/>
    </source>
</evidence>
<dbReference type="Gene3D" id="3.40.50.150">
    <property type="entry name" value="Vaccinia Virus protein VP39"/>
    <property type="match status" value="1"/>
</dbReference>
<dbReference type="InterPro" id="IPR029063">
    <property type="entry name" value="SAM-dependent_MTases_sf"/>
</dbReference>
<dbReference type="GO" id="GO:0012505">
    <property type="term" value="C:endomembrane system"/>
    <property type="evidence" value="ECO:0007669"/>
    <property type="project" value="TreeGrafter"/>
</dbReference>
<dbReference type="PANTHER" id="PTHR36362:SF1">
    <property type="entry name" value="DNA-DIRECTED RNA POLYMERASE SUBUNIT BETA"/>
    <property type="match status" value="1"/>
</dbReference>